<reference evidence="1" key="3">
    <citation type="submission" date="2015-04" db="UniProtKB">
        <authorList>
            <consortium name="EnsemblPlants"/>
        </authorList>
    </citation>
    <scope>IDENTIFICATION</scope>
</reference>
<protein>
    <submittedName>
        <fullName evidence="1">Uncharacterized protein</fullName>
    </submittedName>
</protein>
<dbReference type="PANTHER" id="PTHR35166:SF11">
    <property type="entry name" value="OS05G0151550 PROTEIN"/>
    <property type="match status" value="1"/>
</dbReference>
<organism evidence="1 2">
    <name type="scientific">Leersia perrieri</name>
    <dbReference type="NCBI Taxonomy" id="77586"/>
    <lineage>
        <taxon>Eukaryota</taxon>
        <taxon>Viridiplantae</taxon>
        <taxon>Streptophyta</taxon>
        <taxon>Embryophyta</taxon>
        <taxon>Tracheophyta</taxon>
        <taxon>Spermatophyta</taxon>
        <taxon>Magnoliopsida</taxon>
        <taxon>Liliopsida</taxon>
        <taxon>Poales</taxon>
        <taxon>Poaceae</taxon>
        <taxon>BOP clade</taxon>
        <taxon>Oryzoideae</taxon>
        <taxon>Oryzeae</taxon>
        <taxon>Oryzinae</taxon>
        <taxon>Leersia</taxon>
    </lineage>
</organism>
<reference evidence="1 2" key="1">
    <citation type="submission" date="2012-08" db="EMBL/GenBank/DDBJ databases">
        <title>Oryza genome evolution.</title>
        <authorList>
            <person name="Wing R.A."/>
        </authorList>
    </citation>
    <scope>NUCLEOTIDE SEQUENCE</scope>
</reference>
<name>A0A0D9XTY7_9ORYZ</name>
<dbReference type="HOGENOM" id="CLU_118302_1_0_1"/>
<dbReference type="PANTHER" id="PTHR35166">
    <property type="entry name" value="OS05G0193700 PROTEIN-RELATED"/>
    <property type="match status" value="1"/>
</dbReference>
<dbReference type="Gramene" id="LPERR11G15580.1">
    <property type="protein sequence ID" value="LPERR11G15580.1"/>
    <property type="gene ID" value="LPERR11G15580"/>
</dbReference>
<keyword evidence="2" id="KW-1185">Reference proteome</keyword>
<dbReference type="EnsemblPlants" id="LPERR11G15580.1">
    <property type="protein sequence ID" value="LPERR11G15580.1"/>
    <property type="gene ID" value="LPERR11G15580"/>
</dbReference>
<evidence type="ECO:0000313" key="1">
    <source>
        <dbReference type="EnsemblPlants" id="LPERR11G15580.1"/>
    </source>
</evidence>
<dbReference type="AlphaFoldDB" id="A0A0D9XTY7"/>
<evidence type="ECO:0000313" key="2">
    <source>
        <dbReference type="Proteomes" id="UP000032180"/>
    </source>
</evidence>
<accession>A0A0D9XTY7</accession>
<proteinExistence type="predicted"/>
<reference evidence="2" key="2">
    <citation type="submission" date="2013-12" db="EMBL/GenBank/DDBJ databases">
        <authorList>
            <person name="Yu Y."/>
            <person name="Lee S."/>
            <person name="de Baynast K."/>
            <person name="Wissotski M."/>
            <person name="Liu L."/>
            <person name="Talag J."/>
            <person name="Goicoechea J."/>
            <person name="Angelova A."/>
            <person name="Jetty R."/>
            <person name="Kudrna D."/>
            <person name="Golser W."/>
            <person name="Rivera L."/>
            <person name="Zhang J."/>
            <person name="Wing R."/>
        </authorList>
    </citation>
    <scope>NUCLEOTIDE SEQUENCE</scope>
</reference>
<dbReference type="Proteomes" id="UP000032180">
    <property type="component" value="Chromosome 11"/>
</dbReference>
<sequence length="188" mass="21031">MAVAAVDEVQMADALQHMKLMEAEGTTTLKPAAGSAGQLLMLGAEAEEEEEEAAAAKVVANATSADAGGDCCEKPLVKKKKKKMPMPQVFVDYILAWDKAWEKEGLPTRTDDDYRSPEHRRESEELAALLDKEDDEFEVFQRQVRHEVEKHGCYMVDDTYLSEIDEMQALVELEFAKCDRSGILFARD</sequence>